<gene>
    <name evidence="1" type="ORF">HMPREF9193_00680</name>
</gene>
<name>A0ABN0P061_TRELE</name>
<accession>A0ABN0P061</accession>
<protein>
    <submittedName>
        <fullName evidence="1">Uncharacterized protein</fullName>
    </submittedName>
</protein>
<dbReference type="EMBL" id="AWVH01000016">
    <property type="protein sequence ID" value="ERJ93836.1"/>
    <property type="molecule type" value="Genomic_DNA"/>
</dbReference>
<reference evidence="1 2" key="1">
    <citation type="submission" date="2013-08" db="EMBL/GenBank/DDBJ databases">
        <authorList>
            <person name="Weinstock G."/>
            <person name="Sodergren E."/>
            <person name="Wylie T."/>
            <person name="Fulton L."/>
            <person name="Fulton R."/>
            <person name="Fronick C."/>
            <person name="O'Laughlin M."/>
            <person name="Godfrey J."/>
            <person name="Miner T."/>
            <person name="Herter B."/>
            <person name="Appelbaum E."/>
            <person name="Cordes M."/>
            <person name="Lek S."/>
            <person name="Wollam A."/>
            <person name="Pepin K.H."/>
            <person name="Palsikar V.B."/>
            <person name="Mitreva M."/>
            <person name="Wilson R.K."/>
        </authorList>
    </citation>
    <scope>NUCLEOTIDE SEQUENCE [LARGE SCALE GENOMIC DNA]</scope>
    <source>
        <strain evidence="1 2">ATCC 700332</strain>
    </source>
</reference>
<proteinExistence type="predicted"/>
<comment type="caution">
    <text evidence="1">The sequence shown here is derived from an EMBL/GenBank/DDBJ whole genome shotgun (WGS) entry which is preliminary data.</text>
</comment>
<evidence type="ECO:0000313" key="2">
    <source>
        <dbReference type="Proteomes" id="UP000016649"/>
    </source>
</evidence>
<dbReference type="Proteomes" id="UP000016649">
    <property type="component" value="Unassembled WGS sequence"/>
</dbReference>
<sequence length="42" mass="4770">MYDFHSEFCPAFACQNIVDLGFSGIRAETKFMFLGVSNFSKL</sequence>
<keyword evidence="2" id="KW-1185">Reference proteome</keyword>
<organism evidence="1 2">
    <name type="scientific">Treponema lecithinolyticum ATCC 700332</name>
    <dbReference type="NCBI Taxonomy" id="1321815"/>
    <lineage>
        <taxon>Bacteria</taxon>
        <taxon>Pseudomonadati</taxon>
        <taxon>Spirochaetota</taxon>
        <taxon>Spirochaetia</taxon>
        <taxon>Spirochaetales</taxon>
        <taxon>Treponemataceae</taxon>
        <taxon>Treponema</taxon>
    </lineage>
</organism>
<evidence type="ECO:0000313" key="1">
    <source>
        <dbReference type="EMBL" id="ERJ93836.1"/>
    </source>
</evidence>